<evidence type="ECO:0000313" key="2">
    <source>
        <dbReference type="EMBL" id="GMR42984.1"/>
    </source>
</evidence>
<feature type="region of interest" description="Disordered" evidence="1">
    <location>
        <begin position="59"/>
        <end position="85"/>
    </location>
</feature>
<dbReference type="AlphaFoldDB" id="A0AAN4ZN79"/>
<dbReference type="Proteomes" id="UP001328107">
    <property type="component" value="Unassembled WGS sequence"/>
</dbReference>
<accession>A0AAN4ZN79</accession>
<evidence type="ECO:0000313" key="3">
    <source>
        <dbReference type="Proteomes" id="UP001328107"/>
    </source>
</evidence>
<name>A0AAN4ZN79_9BILA</name>
<evidence type="ECO:0000256" key="1">
    <source>
        <dbReference type="SAM" id="MobiDB-lite"/>
    </source>
</evidence>
<feature type="region of interest" description="Disordered" evidence="1">
    <location>
        <begin position="1"/>
        <end position="39"/>
    </location>
</feature>
<organism evidence="2 3">
    <name type="scientific">Pristionchus mayeri</name>
    <dbReference type="NCBI Taxonomy" id="1317129"/>
    <lineage>
        <taxon>Eukaryota</taxon>
        <taxon>Metazoa</taxon>
        <taxon>Ecdysozoa</taxon>
        <taxon>Nematoda</taxon>
        <taxon>Chromadorea</taxon>
        <taxon>Rhabditida</taxon>
        <taxon>Rhabditina</taxon>
        <taxon>Diplogasteromorpha</taxon>
        <taxon>Diplogasteroidea</taxon>
        <taxon>Neodiplogasteridae</taxon>
        <taxon>Pristionchus</taxon>
    </lineage>
</organism>
<feature type="compositionally biased region" description="Basic and acidic residues" evidence="1">
    <location>
        <begin position="1"/>
        <end position="11"/>
    </location>
</feature>
<dbReference type="EMBL" id="BTRK01000003">
    <property type="protein sequence ID" value="GMR42984.1"/>
    <property type="molecule type" value="Genomic_DNA"/>
</dbReference>
<feature type="compositionally biased region" description="Polar residues" evidence="1">
    <location>
        <begin position="60"/>
        <end position="85"/>
    </location>
</feature>
<feature type="non-terminal residue" evidence="2">
    <location>
        <position position="1"/>
    </location>
</feature>
<gene>
    <name evidence="2" type="ORF">PMAYCL1PPCAC_13179</name>
</gene>
<reference evidence="3" key="1">
    <citation type="submission" date="2022-10" db="EMBL/GenBank/DDBJ databases">
        <title>Genome assembly of Pristionchus species.</title>
        <authorList>
            <person name="Yoshida K."/>
            <person name="Sommer R.J."/>
        </authorList>
    </citation>
    <scope>NUCLEOTIDE SEQUENCE [LARGE SCALE GENOMIC DNA]</scope>
    <source>
        <strain evidence="3">RS5460</strain>
    </source>
</reference>
<sequence>RMSDASFEDSRTATNKIQKNPKKKERGSETPSDVPEQKQLCEGVWKTEEFPDLEAFNAAQHVNYNPNPKNDAPGNTSTAPPASPV</sequence>
<proteinExistence type="predicted"/>
<comment type="caution">
    <text evidence="2">The sequence shown here is derived from an EMBL/GenBank/DDBJ whole genome shotgun (WGS) entry which is preliminary data.</text>
</comment>
<protein>
    <submittedName>
        <fullName evidence="2">Uncharacterized protein</fullName>
    </submittedName>
</protein>
<keyword evidence="3" id="KW-1185">Reference proteome</keyword>
<feature type="non-terminal residue" evidence="2">
    <location>
        <position position="85"/>
    </location>
</feature>